<dbReference type="Gene3D" id="3.20.19.10">
    <property type="entry name" value="Aconitase, domain 4"/>
    <property type="match status" value="1"/>
</dbReference>
<name>I5ATQ9_EUBC6</name>
<dbReference type="PANTHER" id="PTHR43160">
    <property type="entry name" value="ACONITATE HYDRATASE B"/>
    <property type="match status" value="1"/>
</dbReference>
<proteinExistence type="predicted"/>
<dbReference type="HOGENOM" id="CLU_006714_2_3_9"/>
<dbReference type="InterPro" id="IPR015928">
    <property type="entry name" value="Aconitase/3IPM_dehydase_swvl"/>
</dbReference>
<dbReference type="Pfam" id="PF00330">
    <property type="entry name" value="Aconitase"/>
    <property type="match status" value="1"/>
</dbReference>
<dbReference type="InterPro" id="IPR015931">
    <property type="entry name" value="Acnase/IPM_dHydase_lsu_aba_1/3"/>
</dbReference>
<dbReference type="GO" id="GO:0005829">
    <property type="term" value="C:cytosol"/>
    <property type="evidence" value="ECO:0007669"/>
    <property type="project" value="TreeGrafter"/>
</dbReference>
<dbReference type="SUPFAM" id="SSF53732">
    <property type="entry name" value="Aconitase iron-sulfur domain"/>
    <property type="match status" value="1"/>
</dbReference>
<dbReference type="PRINTS" id="PR00415">
    <property type="entry name" value="ACONITASE"/>
</dbReference>
<dbReference type="InterPro" id="IPR050926">
    <property type="entry name" value="Aconitase/IPM_isomerase"/>
</dbReference>
<feature type="domain" description="Aconitase/3-isopropylmalate dehydratase large subunit alpha/beta/alpha" evidence="5">
    <location>
        <begin position="50"/>
        <end position="479"/>
    </location>
</feature>
<dbReference type="InterPro" id="IPR036008">
    <property type="entry name" value="Aconitase_4Fe-4S_dom"/>
</dbReference>
<keyword evidence="8" id="KW-1185">Reference proteome</keyword>
<keyword evidence="4" id="KW-0411">Iron-sulfur</keyword>
<dbReference type="EMBL" id="CM001487">
    <property type="protein sequence ID" value="EIM57182.1"/>
    <property type="molecule type" value="Genomic_DNA"/>
</dbReference>
<dbReference type="eggNOG" id="COG1048">
    <property type="taxonomic scope" value="Bacteria"/>
</dbReference>
<evidence type="ECO:0000259" key="6">
    <source>
        <dbReference type="Pfam" id="PF00694"/>
    </source>
</evidence>
<comment type="subunit">
    <text evidence="1">Monomer.</text>
</comment>
<organism evidence="7 8">
    <name type="scientific">Eubacterium cellulosolvens (strain ATCC 43171 / JCM 9499 / 6)</name>
    <name type="common">Cillobacterium cellulosolvens</name>
    <dbReference type="NCBI Taxonomy" id="633697"/>
    <lineage>
        <taxon>Bacteria</taxon>
        <taxon>Bacillati</taxon>
        <taxon>Bacillota</taxon>
        <taxon>Clostridia</taxon>
        <taxon>Eubacteriales</taxon>
        <taxon>Eubacteriaceae</taxon>
        <taxon>Eubacterium</taxon>
    </lineage>
</organism>
<evidence type="ECO:0000256" key="1">
    <source>
        <dbReference type="ARBA" id="ARBA00011245"/>
    </source>
</evidence>
<evidence type="ECO:0000259" key="5">
    <source>
        <dbReference type="Pfam" id="PF00330"/>
    </source>
</evidence>
<reference evidence="7 8" key="2">
    <citation type="submission" date="2012-02" db="EMBL/GenBank/DDBJ databases">
        <title>Improved High-Quality Draft sequence of Eubacterium cellulosolvens 6.</title>
        <authorList>
            <consortium name="US DOE Joint Genome Institute"/>
            <person name="Lucas S."/>
            <person name="Han J."/>
            <person name="Lapidus A."/>
            <person name="Cheng J.-F."/>
            <person name="Goodwin L."/>
            <person name="Pitluck S."/>
            <person name="Peters L."/>
            <person name="Mikhailova N."/>
            <person name="Gu W."/>
            <person name="Detter J.C."/>
            <person name="Han C."/>
            <person name="Tapia R."/>
            <person name="Land M."/>
            <person name="Hauser L."/>
            <person name="Kyrpides N."/>
            <person name="Ivanova N."/>
            <person name="Pagani I."/>
            <person name="Johnson E."/>
            <person name="Mukhopadhyay B."/>
            <person name="Anderson I."/>
            <person name="Woyke T."/>
        </authorList>
    </citation>
    <scope>NUCLEOTIDE SEQUENCE [LARGE SCALE GENOMIC DNA]</scope>
    <source>
        <strain evidence="7 8">6</strain>
    </source>
</reference>
<dbReference type="PANTHER" id="PTHR43160:SF3">
    <property type="entry name" value="ACONITATE HYDRATASE, MITOCHONDRIAL"/>
    <property type="match status" value="1"/>
</dbReference>
<evidence type="ECO:0000256" key="4">
    <source>
        <dbReference type="ARBA" id="ARBA00023014"/>
    </source>
</evidence>
<dbReference type="SUPFAM" id="SSF52016">
    <property type="entry name" value="LeuD/IlvD-like"/>
    <property type="match status" value="1"/>
</dbReference>
<dbReference type="NCBIfam" id="NF008503">
    <property type="entry name" value="PRK11413.1"/>
    <property type="match status" value="1"/>
</dbReference>
<sequence>MIELQNGGVYLVNGENVIADGPDAAAQLQQAVGRSVSAEEAKKETMAYGILKAHNTSDNMDALQIKFDKLTSHDITYVGIIQTARASGLEKFPIPYVLTNCHNSLCAVGGTINEDDHMYGLSCAKRYGGIYVPPHQAVIHQFAREMLAGVGSMILGSDSHTRYGALGTMAMGEGGPELVKQLLSKTYDIKMPGVVAVYMTGSPVPGVGPQDVALAIIGAVFEKGYVKNKVMEFVGPGISNLSTDFRIGVDVMTTETTCLSSIWRTDDAVKGWYDEHGRSGDYRPLNPGAVAYYDGCIHVELDKIRPMIAMPFHPSNVYTIEELNANLDEILNDVEKRAQVSFNGQVSYDLHSKVKNGRLLVDQGVIAGCAGGGFENICDAADILRGQYIGSDDFTLSVYPASSPIYKELAANGVLADLMETGAVVKTAFCGPCFGAGDTPANGHLSIRHSTRNFPNREGSKVQEGQVAGVALMDARSIAATAANQGYLTPATDFAGEYRRPVYHFDKNIYEHRVFDSHGKADESVEVRFGPNIKDWPTMSALPENLILKVVSEIHDPVTTTDELIPSGETSSYRSNPLRLAEFALSRKDPLYVGRAKEVQKAQHALEEGKCAGEALPALKPVMKAIKAQFPETGHDNIGVGSTIFAVKPGDGSAREQAASCQKVLGGWANIANDYATKRYRSNLINWGMLPFLVDEGELPFKNGDFLFVPQVRSAVETKKNSITAYTVDPEAGTLKEFQLRLGDLTDDEREIILDGCLINYYREHKS</sequence>
<dbReference type="STRING" id="633697.EubceDRAFT1_1371"/>
<dbReference type="Proteomes" id="UP000005753">
    <property type="component" value="Chromosome"/>
</dbReference>
<dbReference type="GO" id="GO:0003994">
    <property type="term" value="F:aconitate hydratase activity"/>
    <property type="evidence" value="ECO:0007669"/>
    <property type="project" value="TreeGrafter"/>
</dbReference>
<dbReference type="InterPro" id="IPR000573">
    <property type="entry name" value="AconitaseA/IPMdHydase_ssu_swvl"/>
</dbReference>
<protein>
    <submittedName>
        <fullName evidence="7">Aconitase A</fullName>
    </submittedName>
</protein>
<gene>
    <name evidence="7" type="ORF">EubceDRAFT1_1371</name>
</gene>
<dbReference type="Gene3D" id="3.30.499.10">
    <property type="entry name" value="Aconitase, domain 3"/>
    <property type="match status" value="2"/>
</dbReference>
<dbReference type="Pfam" id="PF00694">
    <property type="entry name" value="Aconitase_C"/>
    <property type="match status" value="1"/>
</dbReference>
<dbReference type="InterPro" id="IPR001030">
    <property type="entry name" value="Acoase/IPM_deHydtase_lsu_aba"/>
</dbReference>
<evidence type="ECO:0000256" key="2">
    <source>
        <dbReference type="ARBA" id="ARBA00022723"/>
    </source>
</evidence>
<dbReference type="UniPathway" id="UPA00223"/>
<dbReference type="OrthoDB" id="9764318at2"/>
<dbReference type="GO" id="GO:0046872">
    <property type="term" value="F:metal ion binding"/>
    <property type="evidence" value="ECO:0007669"/>
    <property type="project" value="UniProtKB-KW"/>
</dbReference>
<evidence type="ECO:0000313" key="7">
    <source>
        <dbReference type="EMBL" id="EIM57182.1"/>
    </source>
</evidence>
<keyword evidence="2" id="KW-0479">Metal-binding</keyword>
<dbReference type="GO" id="GO:0051539">
    <property type="term" value="F:4 iron, 4 sulfur cluster binding"/>
    <property type="evidence" value="ECO:0007669"/>
    <property type="project" value="TreeGrafter"/>
</dbReference>
<accession>I5ATQ9</accession>
<reference evidence="7 8" key="1">
    <citation type="submission" date="2010-08" db="EMBL/GenBank/DDBJ databases">
        <authorList>
            <consortium name="US DOE Joint Genome Institute (JGI-PGF)"/>
            <person name="Lucas S."/>
            <person name="Copeland A."/>
            <person name="Lapidus A."/>
            <person name="Cheng J.-F."/>
            <person name="Bruce D."/>
            <person name="Goodwin L."/>
            <person name="Pitluck S."/>
            <person name="Land M.L."/>
            <person name="Hauser L."/>
            <person name="Chang Y.-J."/>
            <person name="Anderson I.J."/>
            <person name="Johnson E."/>
            <person name="Mulhopadhyay B."/>
            <person name="Kyrpides N."/>
            <person name="Woyke T.J."/>
        </authorList>
    </citation>
    <scope>NUCLEOTIDE SEQUENCE [LARGE SCALE GENOMIC DNA]</scope>
    <source>
        <strain evidence="7 8">6</strain>
    </source>
</reference>
<dbReference type="AlphaFoldDB" id="I5ATQ9"/>
<evidence type="ECO:0000256" key="3">
    <source>
        <dbReference type="ARBA" id="ARBA00023004"/>
    </source>
</evidence>
<evidence type="ECO:0000313" key="8">
    <source>
        <dbReference type="Proteomes" id="UP000005753"/>
    </source>
</evidence>
<dbReference type="GO" id="GO:0006099">
    <property type="term" value="P:tricarboxylic acid cycle"/>
    <property type="evidence" value="ECO:0007669"/>
    <property type="project" value="UniProtKB-UniPathway"/>
</dbReference>
<feature type="domain" description="Aconitase A/isopropylmalate dehydratase small subunit swivel" evidence="6">
    <location>
        <begin position="650"/>
        <end position="693"/>
    </location>
</feature>
<keyword evidence="3" id="KW-0408">Iron</keyword>